<dbReference type="AlphaFoldDB" id="A0A8S3AM54"/>
<evidence type="ECO:0000313" key="6">
    <source>
        <dbReference type="EMBL" id="CAF4986372.1"/>
    </source>
</evidence>
<protein>
    <submittedName>
        <fullName evidence="3">Uncharacterized protein</fullName>
    </submittedName>
</protein>
<evidence type="ECO:0000313" key="7">
    <source>
        <dbReference type="Proteomes" id="UP000681967"/>
    </source>
</evidence>
<comment type="caution">
    <text evidence="3">The sequence shown here is derived from an EMBL/GenBank/DDBJ whole genome shotgun (WGS) entry which is preliminary data.</text>
</comment>
<feature type="non-terminal residue" evidence="3">
    <location>
        <position position="1"/>
    </location>
</feature>
<evidence type="ECO:0000313" key="1">
    <source>
        <dbReference type="EMBL" id="CAF4556652.1"/>
    </source>
</evidence>
<reference evidence="3" key="1">
    <citation type="submission" date="2021-02" db="EMBL/GenBank/DDBJ databases">
        <authorList>
            <person name="Nowell W R."/>
        </authorList>
    </citation>
    <scope>NUCLEOTIDE SEQUENCE</scope>
</reference>
<dbReference type="EMBL" id="CAJOBI010094190">
    <property type="protein sequence ID" value="CAF4556652.1"/>
    <property type="molecule type" value="Genomic_DNA"/>
</dbReference>
<dbReference type="EMBL" id="CAJOBH010128296">
    <property type="protein sequence ID" value="CAF4744759.1"/>
    <property type="molecule type" value="Genomic_DNA"/>
</dbReference>
<dbReference type="Proteomes" id="UP000681967">
    <property type="component" value="Unassembled WGS sequence"/>
</dbReference>
<sequence>GSRVIPKRLDDLTPNDTKTFPQMFKWPKELVLDDLDRDKFVRVVPPEEIPKREVMLGQRA</sequence>
<dbReference type="EMBL" id="CAJOBJ010173610">
    <property type="protein sequence ID" value="CAF4892252.1"/>
    <property type="molecule type" value="Genomic_DNA"/>
</dbReference>
<feature type="non-terminal residue" evidence="3">
    <location>
        <position position="60"/>
    </location>
</feature>
<dbReference type="EMBL" id="CAJOBH010111639">
    <property type="protein sequence ID" value="CAF4664384.1"/>
    <property type="molecule type" value="Genomic_DNA"/>
</dbReference>
<dbReference type="EMBL" id="CAJOBJ010202218">
    <property type="protein sequence ID" value="CAF4986372.1"/>
    <property type="molecule type" value="Genomic_DNA"/>
</dbReference>
<dbReference type="EMBL" id="CAJOBI010159909">
    <property type="protein sequence ID" value="CAF4846811.1"/>
    <property type="molecule type" value="Genomic_DNA"/>
</dbReference>
<organism evidence="3 7">
    <name type="scientific">Rotaria magnacalcarata</name>
    <dbReference type="NCBI Taxonomy" id="392030"/>
    <lineage>
        <taxon>Eukaryota</taxon>
        <taxon>Metazoa</taxon>
        <taxon>Spiralia</taxon>
        <taxon>Gnathifera</taxon>
        <taxon>Rotifera</taxon>
        <taxon>Eurotatoria</taxon>
        <taxon>Bdelloidea</taxon>
        <taxon>Philodinida</taxon>
        <taxon>Philodinidae</taxon>
        <taxon>Rotaria</taxon>
    </lineage>
</organism>
<evidence type="ECO:0000313" key="2">
    <source>
        <dbReference type="EMBL" id="CAF4664384.1"/>
    </source>
</evidence>
<evidence type="ECO:0000313" key="4">
    <source>
        <dbReference type="EMBL" id="CAF4846811.1"/>
    </source>
</evidence>
<accession>A0A8S3AM54</accession>
<evidence type="ECO:0000313" key="3">
    <source>
        <dbReference type="EMBL" id="CAF4744759.1"/>
    </source>
</evidence>
<evidence type="ECO:0000313" key="5">
    <source>
        <dbReference type="EMBL" id="CAF4892252.1"/>
    </source>
</evidence>
<dbReference type="Proteomes" id="UP000676336">
    <property type="component" value="Unassembled WGS sequence"/>
</dbReference>
<proteinExistence type="predicted"/>
<dbReference type="Proteomes" id="UP000681720">
    <property type="component" value="Unassembled WGS sequence"/>
</dbReference>
<gene>
    <name evidence="2" type="ORF">BYL167_LOCUS42715</name>
    <name evidence="3" type="ORF">BYL167_LOCUS45850</name>
    <name evidence="5" type="ORF">GIL414_LOCUS51394</name>
    <name evidence="6" type="ORF">GIL414_LOCUS56355</name>
    <name evidence="1" type="ORF">SMN809_LOCUS37258</name>
    <name evidence="4" type="ORF">SMN809_LOCUS49200</name>
</gene>
<name>A0A8S3AM54_9BILA</name>